<protein>
    <submittedName>
        <fullName evidence="2">Uncharacterized protein</fullName>
    </submittedName>
</protein>
<keyword evidence="3" id="KW-1185">Reference proteome</keyword>
<dbReference type="EMBL" id="CAXHTB010000021">
    <property type="protein sequence ID" value="CAL0328754.1"/>
    <property type="molecule type" value="Genomic_DNA"/>
</dbReference>
<dbReference type="AlphaFoldDB" id="A0AAV1Y6P1"/>
<sequence length="132" mass="14443">MAENNTHIRGYHFTMSPRGAWVIEGDRYTYKGPCGLSLHMDCLDATASSRVVRSNMLGGSSCKKASGRRTSPPPPNYAFELGQSEEEEEEDEVIEFINIETFVEVVDLLFDSDTEEDPSEGSSLPGGVGASF</sequence>
<proteinExistence type="predicted"/>
<comment type="caution">
    <text evidence="2">The sequence shown here is derived from an EMBL/GenBank/DDBJ whole genome shotgun (WGS) entry which is preliminary data.</text>
</comment>
<feature type="region of interest" description="Disordered" evidence="1">
    <location>
        <begin position="110"/>
        <end position="132"/>
    </location>
</feature>
<evidence type="ECO:0000256" key="1">
    <source>
        <dbReference type="SAM" id="MobiDB-lite"/>
    </source>
</evidence>
<feature type="compositionally biased region" description="Acidic residues" evidence="1">
    <location>
        <begin position="110"/>
        <end position="119"/>
    </location>
</feature>
<accession>A0AAV1Y6P1</accession>
<evidence type="ECO:0000313" key="2">
    <source>
        <dbReference type="EMBL" id="CAL0328754.1"/>
    </source>
</evidence>
<evidence type="ECO:0000313" key="3">
    <source>
        <dbReference type="Proteomes" id="UP001497480"/>
    </source>
</evidence>
<organism evidence="2 3">
    <name type="scientific">Lupinus luteus</name>
    <name type="common">European yellow lupine</name>
    <dbReference type="NCBI Taxonomy" id="3873"/>
    <lineage>
        <taxon>Eukaryota</taxon>
        <taxon>Viridiplantae</taxon>
        <taxon>Streptophyta</taxon>
        <taxon>Embryophyta</taxon>
        <taxon>Tracheophyta</taxon>
        <taxon>Spermatophyta</taxon>
        <taxon>Magnoliopsida</taxon>
        <taxon>eudicotyledons</taxon>
        <taxon>Gunneridae</taxon>
        <taxon>Pentapetalae</taxon>
        <taxon>rosids</taxon>
        <taxon>fabids</taxon>
        <taxon>Fabales</taxon>
        <taxon>Fabaceae</taxon>
        <taxon>Papilionoideae</taxon>
        <taxon>50 kb inversion clade</taxon>
        <taxon>genistoids sensu lato</taxon>
        <taxon>core genistoids</taxon>
        <taxon>Genisteae</taxon>
        <taxon>Lupinus</taxon>
    </lineage>
</organism>
<name>A0AAV1Y6P1_LUPLU</name>
<reference evidence="2 3" key="1">
    <citation type="submission" date="2024-03" db="EMBL/GenBank/DDBJ databases">
        <authorList>
            <person name="Martinez-Hernandez J."/>
        </authorList>
    </citation>
    <scope>NUCLEOTIDE SEQUENCE [LARGE SCALE GENOMIC DNA]</scope>
</reference>
<dbReference type="Proteomes" id="UP001497480">
    <property type="component" value="Unassembled WGS sequence"/>
</dbReference>
<feature type="region of interest" description="Disordered" evidence="1">
    <location>
        <begin position="57"/>
        <end position="91"/>
    </location>
</feature>
<gene>
    <name evidence="2" type="ORF">LLUT_LOCUS29814</name>
</gene>